<dbReference type="AlphaFoldDB" id="A0A7W5H5L7"/>
<evidence type="ECO:0000313" key="1">
    <source>
        <dbReference type="EMBL" id="MBB3206559.1"/>
    </source>
</evidence>
<dbReference type="Proteomes" id="UP000536179">
    <property type="component" value="Unassembled WGS sequence"/>
</dbReference>
<organism evidence="1 2">
    <name type="scientific">Aporhodopirellula rubra</name>
    <dbReference type="NCBI Taxonomy" id="980271"/>
    <lineage>
        <taxon>Bacteria</taxon>
        <taxon>Pseudomonadati</taxon>
        <taxon>Planctomycetota</taxon>
        <taxon>Planctomycetia</taxon>
        <taxon>Pirellulales</taxon>
        <taxon>Pirellulaceae</taxon>
        <taxon>Aporhodopirellula</taxon>
    </lineage>
</organism>
<name>A0A7W5H5L7_9BACT</name>
<dbReference type="EMBL" id="JACHXU010000006">
    <property type="protein sequence ID" value="MBB3206559.1"/>
    <property type="molecule type" value="Genomic_DNA"/>
</dbReference>
<comment type="caution">
    <text evidence="1">The sequence shown here is derived from an EMBL/GenBank/DDBJ whole genome shotgun (WGS) entry which is preliminary data.</text>
</comment>
<protein>
    <submittedName>
        <fullName evidence="1">Uncharacterized protein</fullName>
    </submittedName>
</protein>
<evidence type="ECO:0000313" key="2">
    <source>
        <dbReference type="Proteomes" id="UP000536179"/>
    </source>
</evidence>
<reference evidence="1 2" key="1">
    <citation type="submission" date="2020-08" db="EMBL/GenBank/DDBJ databases">
        <title>Genomic Encyclopedia of Type Strains, Phase III (KMG-III): the genomes of soil and plant-associated and newly described type strains.</title>
        <authorList>
            <person name="Whitman W."/>
        </authorList>
    </citation>
    <scope>NUCLEOTIDE SEQUENCE [LARGE SCALE GENOMIC DNA]</scope>
    <source>
        <strain evidence="1 2">CECT 8075</strain>
    </source>
</reference>
<accession>A0A7W5H5L7</accession>
<proteinExistence type="predicted"/>
<gene>
    <name evidence="1" type="ORF">FHS27_002368</name>
</gene>
<sequence length="75" mass="8444">MAAATLQPEVTASLNRLKSPPAATHVPGITHPWRTFIAAWPEPRIHWNRAGHRDVNDSCSTITWAWFSVWPVICN</sequence>
<keyword evidence="2" id="KW-1185">Reference proteome</keyword>